<dbReference type="AlphaFoldDB" id="A0AAW1EB71"/>
<sequence length="100" mass="11083">MAYLQILMFSGKCQTSCMVLRCEQRSHSRMSGPHATLMESVSDSLVRNMHKSSTGGHFVELWQCSSCSSSHKGADSDPAAGLLPIYGPLLVEWPVCWYRS</sequence>
<gene>
    <name evidence="1" type="ORF">VZT92_022357</name>
</gene>
<accession>A0AAW1EB71</accession>
<proteinExistence type="predicted"/>
<comment type="caution">
    <text evidence="1">The sequence shown here is derived from an EMBL/GenBank/DDBJ whole genome shotgun (WGS) entry which is preliminary data.</text>
</comment>
<name>A0AAW1EB71_ZOAVI</name>
<keyword evidence="2" id="KW-1185">Reference proteome</keyword>
<protein>
    <submittedName>
        <fullName evidence="1">Uncharacterized protein</fullName>
    </submittedName>
</protein>
<dbReference type="EMBL" id="JBCEZU010000434">
    <property type="protein sequence ID" value="KAK9519644.1"/>
    <property type="molecule type" value="Genomic_DNA"/>
</dbReference>
<evidence type="ECO:0000313" key="1">
    <source>
        <dbReference type="EMBL" id="KAK9519644.1"/>
    </source>
</evidence>
<dbReference type="Proteomes" id="UP001488805">
    <property type="component" value="Unassembled WGS sequence"/>
</dbReference>
<evidence type="ECO:0000313" key="2">
    <source>
        <dbReference type="Proteomes" id="UP001488805"/>
    </source>
</evidence>
<reference evidence="1 2" key="1">
    <citation type="journal article" date="2024" name="Genome Biol. Evol.">
        <title>Chromosome-level genome assembly of the viviparous eelpout Zoarces viviparus.</title>
        <authorList>
            <person name="Fuhrmann N."/>
            <person name="Brasseur M.V."/>
            <person name="Bakowski C.E."/>
            <person name="Podsiadlowski L."/>
            <person name="Prost S."/>
            <person name="Krehenwinkel H."/>
            <person name="Mayer C."/>
        </authorList>
    </citation>
    <scope>NUCLEOTIDE SEQUENCE [LARGE SCALE GENOMIC DNA]</scope>
    <source>
        <strain evidence="1">NO-MEL_2022_Ind0_liver</strain>
    </source>
</reference>
<organism evidence="1 2">
    <name type="scientific">Zoarces viviparus</name>
    <name type="common">Viviparous eelpout</name>
    <name type="synonym">Blennius viviparus</name>
    <dbReference type="NCBI Taxonomy" id="48416"/>
    <lineage>
        <taxon>Eukaryota</taxon>
        <taxon>Metazoa</taxon>
        <taxon>Chordata</taxon>
        <taxon>Craniata</taxon>
        <taxon>Vertebrata</taxon>
        <taxon>Euteleostomi</taxon>
        <taxon>Actinopterygii</taxon>
        <taxon>Neopterygii</taxon>
        <taxon>Teleostei</taxon>
        <taxon>Neoteleostei</taxon>
        <taxon>Acanthomorphata</taxon>
        <taxon>Eupercaria</taxon>
        <taxon>Perciformes</taxon>
        <taxon>Cottioidei</taxon>
        <taxon>Zoarcales</taxon>
        <taxon>Zoarcidae</taxon>
        <taxon>Zoarcinae</taxon>
        <taxon>Zoarces</taxon>
    </lineage>
</organism>